<comment type="pathway">
    <text evidence="5">Sphingolipid metabolism.</text>
</comment>
<evidence type="ECO:0000256" key="8">
    <source>
        <dbReference type="ARBA" id="ARBA00022679"/>
    </source>
</evidence>
<dbReference type="GO" id="GO:0030170">
    <property type="term" value="F:pyridoxal phosphate binding"/>
    <property type="evidence" value="ECO:0007669"/>
    <property type="project" value="InterPro"/>
</dbReference>
<evidence type="ECO:0000256" key="11">
    <source>
        <dbReference type="ARBA" id="ARBA00022898"/>
    </source>
</evidence>
<organism evidence="20 21">
    <name type="scientific">Stegodyphus mimosarum</name>
    <name type="common">African social velvet spider</name>
    <dbReference type="NCBI Taxonomy" id="407821"/>
    <lineage>
        <taxon>Eukaryota</taxon>
        <taxon>Metazoa</taxon>
        <taxon>Ecdysozoa</taxon>
        <taxon>Arthropoda</taxon>
        <taxon>Chelicerata</taxon>
        <taxon>Arachnida</taxon>
        <taxon>Araneae</taxon>
        <taxon>Araneomorphae</taxon>
        <taxon>Entelegynae</taxon>
        <taxon>Eresoidea</taxon>
        <taxon>Eresidae</taxon>
        <taxon>Stegodyphus</taxon>
    </lineage>
</organism>
<protein>
    <recommendedName>
        <fullName evidence="7">serine C-palmitoyltransferase</fullName>
        <ecNumber evidence="7">2.3.1.50</ecNumber>
    </recommendedName>
</protein>
<evidence type="ECO:0000256" key="14">
    <source>
        <dbReference type="ARBA" id="ARBA00023098"/>
    </source>
</evidence>
<evidence type="ECO:0000256" key="6">
    <source>
        <dbReference type="ARBA" id="ARBA00008392"/>
    </source>
</evidence>
<evidence type="ECO:0000256" key="4">
    <source>
        <dbReference type="ARBA" id="ARBA00004760"/>
    </source>
</evidence>
<dbReference type="EMBL" id="KK121150">
    <property type="protein sequence ID" value="KFM79837.1"/>
    <property type="molecule type" value="Genomic_DNA"/>
</dbReference>
<keyword evidence="9" id="KW-0812">Transmembrane</keyword>
<evidence type="ECO:0000313" key="20">
    <source>
        <dbReference type="EMBL" id="KFM79837.1"/>
    </source>
</evidence>
<feature type="domain" description="Aminotransferase class I/classII large" evidence="19">
    <location>
        <begin position="163"/>
        <end position="521"/>
    </location>
</feature>
<evidence type="ECO:0000256" key="12">
    <source>
        <dbReference type="ARBA" id="ARBA00022919"/>
    </source>
</evidence>
<dbReference type="OMA" id="QPRANGC"/>
<evidence type="ECO:0000313" key="21">
    <source>
        <dbReference type="Proteomes" id="UP000054359"/>
    </source>
</evidence>
<dbReference type="Gene3D" id="3.90.1150.10">
    <property type="entry name" value="Aspartate Aminotransferase, domain 1"/>
    <property type="match status" value="1"/>
</dbReference>
<dbReference type="SUPFAM" id="SSF53383">
    <property type="entry name" value="PLP-dependent transferases"/>
    <property type="match status" value="1"/>
</dbReference>
<proteinExistence type="inferred from homology"/>
<evidence type="ECO:0000259" key="19">
    <source>
        <dbReference type="Pfam" id="PF00155"/>
    </source>
</evidence>
<keyword evidence="15" id="KW-0472">Membrane</keyword>
<keyword evidence="8 20" id="KW-0808">Transferase</keyword>
<evidence type="ECO:0000256" key="1">
    <source>
        <dbReference type="ARBA" id="ARBA00001933"/>
    </source>
</evidence>
<dbReference type="InterPro" id="IPR015424">
    <property type="entry name" value="PyrdxlP-dep_Trfase"/>
</dbReference>
<dbReference type="Proteomes" id="UP000054359">
    <property type="component" value="Unassembled WGS sequence"/>
</dbReference>
<evidence type="ECO:0000256" key="7">
    <source>
        <dbReference type="ARBA" id="ARBA00013220"/>
    </source>
</evidence>
<dbReference type="FunFam" id="3.40.640.10:FF:000047">
    <property type="entry name" value="serine palmitoyltransferase 2 isoform X1"/>
    <property type="match status" value="1"/>
</dbReference>
<keyword evidence="21" id="KW-1185">Reference proteome</keyword>
<sequence length="545" mass="61272">MLLISEKSESVNNSYFSNDYSGMQQKKVTKNGFHKPQKNGVIKCTQAISSTPIKLKEEFEETPYVIALTIYLCYAVLTVFGHLRDFMRNVGLEQNKIAKEKNREGYVPLYQSFESFYTRNIYRRIRDCWNMPICSVPGAVMKMKERVSHDYNWTFELKDSSYDVINMGSYNYLGFAENKGKCVESVGKAICKYGVGICSTRHELGSLDIHNKLEKLTAQFLGVEDSIIVGMGFATNSTSIPTLVSKGCLIMSDELNHASLVLGCRLSGAKIRVFKHNNMKDLEAKIRDAIIEGQPRTHRPWKKIIIIVEGIYSMEGTIVNLPALIALKKKYRCYLYVDEAHSIGAIGARGGGVTDYFGCDPKDIDLLMGTFTKSFAAAGGYIGGSKKLIRHLRMNCHSFMCATSMSAPIVEQILMAMQIIMGKDGTDDGMKRIQQLRRNTHYFRKKLKQKGFIIYGNEDSPVVPLMLYFPSKIAEFIRQLLKGGIATVGVGFPATTLTTARARFCISASHTKEMLDKALDVVETAGHLIMVNYSKKRRSQEEVIY</sequence>
<evidence type="ECO:0000256" key="2">
    <source>
        <dbReference type="ARBA" id="ARBA00004240"/>
    </source>
</evidence>
<dbReference type="PANTHER" id="PTHR13693">
    <property type="entry name" value="CLASS II AMINOTRANSFERASE/8-AMINO-7-OXONONANOATE SYNTHASE"/>
    <property type="match status" value="1"/>
</dbReference>
<dbReference type="Gene3D" id="3.40.640.10">
    <property type="entry name" value="Type I PLP-dependent aspartate aminotransferase-like (Major domain)"/>
    <property type="match status" value="1"/>
</dbReference>
<dbReference type="PROSITE" id="PS00599">
    <property type="entry name" value="AA_TRANSFER_CLASS_2"/>
    <property type="match status" value="1"/>
</dbReference>
<keyword evidence="13" id="KW-1133">Transmembrane helix</keyword>
<evidence type="ECO:0000256" key="17">
    <source>
        <dbReference type="ARBA" id="ARBA00048528"/>
    </source>
</evidence>
<comment type="subcellular location">
    <subcellularLocation>
        <location evidence="2">Endoplasmic reticulum</location>
    </subcellularLocation>
    <subcellularLocation>
        <location evidence="3">Membrane</location>
    </subcellularLocation>
</comment>
<keyword evidence="14" id="KW-0443">Lipid metabolism</keyword>
<evidence type="ECO:0000256" key="13">
    <source>
        <dbReference type="ARBA" id="ARBA00022989"/>
    </source>
</evidence>
<keyword evidence="10" id="KW-0256">Endoplasmic reticulum</keyword>
<evidence type="ECO:0000256" key="15">
    <source>
        <dbReference type="ARBA" id="ARBA00023136"/>
    </source>
</evidence>
<dbReference type="InterPro" id="IPR050087">
    <property type="entry name" value="AON_synthase_class-II"/>
</dbReference>
<dbReference type="EC" id="2.3.1.50" evidence="7"/>
<dbReference type="AlphaFoldDB" id="A0A087UR48"/>
<dbReference type="InterPro" id="IPR001917">
    <property type="entry name" value="Aminotrans_II_pyridoxalP_BS"/>
</dbReference>
<evidence type="ECO:0000256" key="18">
    <source>
        <dbReference type="RuleBase" id="RU003693"/>
    </source>
</evidence>
<dbReference type="OrthoDB" id="65434at2759"/>
<evidence type="ECO:0000256" key="10">
    <source>
        <dbReference type="ARBA" id="ARBA00022824"/>
    </source>
</evidence>
<dbReference type="STRING" id="407821.A0A087UR48"/>
<dbReference type="InterPro" id="IPR015422">
    <property type="entry name" value="PyrdxlP-dep_Trfase_small"/>
</dbReference>
<name>A0A087UR48_STEMI</name>
<accession>A0A087UR48</accession>
<evidence type="ECO:0000256" key="5">
    <source>
        <dbReference type="ARBA" id="ARBA00004991"/>
    </source>
</evidence>
<evidence type="ECO:0000256" key="3">
    <source>
        <dbReference type="ARBA" id="ARBA00004370"/>
    </source>
</evidence>
<gene>
    <name evidence="20" type="ORF">X975_02218</name>
</gene>
<dbReference type="GO" id="GO:0017059">
    <property type="term" value="C:serine palmitoyltransferase complex"/>
    <property type="evidence" value="ECO:0007669"/>
    <property type="project" value="TreeGrafter"/>
</dbReference>
<comment type="cofactor">
    <cofactor evidence="1 18">
        <name>pyridoxal 5'-phosphate</name>
        <dbReference type="ChEBI" id="CHEBI:597326"/>
    </cofactor>
</comment>
<dbReference type="GO" id="GO:0046512">
    <property type="term" value="P:sphingosine biosynthetic process"/>
    <property type="evidence" value="ECO:0007669"/>
    <property type="project" value="TreeGrafter"/>
</dbReference>
<dbReference type="CDD" id="cd06454">
    <property type="entry name" value="KBL_like"/>
    <property type="match status" value="1"/>
</dbReference>
<dbReference type="GO" id="GO:0016020">
    <property type="term" value="C:membrane"/>
    <property type="evidence" value="ECO:0007669"/>
    <property type="project" value="UniProtKB-SubCell"/>
</dbReference>
<dbReference type="GO" id="GO:0004758">
    <property type="term" value="F:serine C-palmitoyltransferase activity"/>
    <property type="evidence" value="ECO:0007669"/>
    <property type="project" value="UniProtKB-EC"/>
</dbReference>
<keyword evidence="11 18" id="KW-0663">Pyridoxal phosphate</keyword>
<dbReference type="InterPro" id="IPR004839">
    <property type="entry name" value="Aminotransferase_I/II_large"/>
</dbReference>
<dbReference type="GO" id="GO:0005783">
    <property type="term" value="C:endoplasmic reticulum"/>
    <property type="evidence" value="ECO:0007669"/>
    <property type="project" value="UniProtKB-SubCell"/>
</dbReference>
<comment type="similarity">
    <text evidence="6 18">Belongs to the class-II pyridoxal-phosphate-dependent aminotransferase family.</text>
</comment>
<dbReference type="PANTHER" id="PTHR13693:SF3">
    <property type="entry name" value="LD36009P"/>
    <property type="match status" value="1"/>
</dbReference>
<feature type="non-terminal residue" evidence="20">
    <location>
        <position position="545"/>
    </location>
</feature>
<reference evidence="20 21" key="1">
    <citation type="submission" date="2013-11" db="EMBL/GenBank/DDBJ databases">
        <title>Genome sequencing of Stegodyphus mimosarum.</title>
        <authorList>
            <person name="Bechsgaard J."/>
        </authorList>
    </citation>
    <scope>NUCLEOTIDE SEQUENCE [LARGE SCALE GENOMIC DNA]</scope>
</reference>
<comment type="catalytic activity">
    <reaction evidence="17">
        <text>L-serine + hexadecanoyl-CoA + H(+) = 3-oxosphinganine + CO2 + CoA</text>
        <dbReference type="Rhea" id="RHEA:14761"/>
        <dbReference type="ChEBI" id="CHEBI:15378"/>
        <dbReference type="ChEBI" id="CHEBI:16526"/>
        <dbReference type="ChEBI" id="CHEBI:33384"/>
        <dbReference type="ChEBI" id="CHEBI:57287"/>
        <dbReference type="ChEBI" id="CHEBI:57379"/>
        <dbReference type="ChEBI" id="CHEBI:58299"/>
        <dbReference type="EC" id="2.3.1.50"/>
    </reaction>
</comment>
<comment type="pathway">
    <text evidence="4">Lipid metabolism; sphingolipid metabolism.</text>
</comment>
<evidence type="ECO:0000256" key="9">
    <source>
        <dbReference type="ARBA" id="ARBA00022692"/>
    </source>
</evidence>
<evidence type="ECO:0000256" key="16">
    <source>
        <dbReference type="ARBA" id="ARBA00023315"/>
    </source>
</evidence>
<dbReference type="InterPro" id="IPR015421">
    <property type="entry name" value="PyrdxlP-dep_Trfase_major"/>
</dbReference>
<keyword evidence="12" id="KW-0746">Sphingolipid metabolism</keyword>
<dbReference type="Pfam" id="PF00155">
    <property type="entry name" value="Aminotran_1_2"/>
    <property type="match status" value="1"/>
</dbReference>
<keyword evidence="16" id="KW-0012">Acyltransferase</keyword>
<dbReference type="GO" id="GO:0046513">
    <property type="term" value="P:ceramide biosynthetic process"/>
    <property type="evidence" value="ECO:0007669"/>
    <property type="project" value="TreeGrafter"/>
</dbReference>